<evidence type="ECO:0000256" key="1">
    <source>
        <dbReference type="SAM" id="MobiDB-lite"/>
    </source>
</evidence>
<keyword evidence="2" id="KW-1133">Transmembrane helix</keyword>
<protein>
    <submittedName>
        <fullName evidence="3">Uncharacterized protein</fullName>
    </submittedName>
</protein>
<feature type="region of interest" description="Disordered" evidence="1">
    <location>
        <begin position="202"/>
        <end position="258"/>
    </location>
</feature>
<evidence type="ECO:0000313" key="3">
    <source>
        <dbReference type="EMBL" id="ABN96611.1"/>
    </source>
</evidence>
<dbReference type="KEGG" id="mjl:Mjls_0801"/>
<accession>A0A5Q5CBS0</accession>
<organism evidence="3">
    <name type="scientific">Mycobacterium sp. (strain JLS)</name>
    <dbReference type="NCBI Taxonomy" id="164757"/>
    <lineage>
        <taxon>Bacteria</taxon>
        <taxon>Bacillati</taxon>
        <taxon>Actinomycetota</taxon>
        <taxon>Actinomycetes</taxon>
        <taxon>Mycobacteriales</taxon>
        <taxon>Mycobacteriaceae</taxon>
        <taxon>Mycobacterium</taxon>
    </lineage>
</organism>
<name>A0A5Q5CBS0_MYCSJ</name>
<proteinExistence type="predicted"/>
<dbReference type="EMBL" id="CP000580">
    <property type="protein sequence ID" value="ABN96611.1"/>
    <property type="molecule type" value="Genomic_DNA"/>
</dbReference>
<dbReference type="AlphaFoldDB" id="A0A5Q5CBS0"/>
<feature type="transmembrane region" description="Helical" evidence="2">
    <location>
        <begin position="143"/>
        <end position="162"/>
    </location>
</feature>
<evidence type="ECO:0000256" key="2">
    <source>
        <dbReference type="SAM" id="Phobius"/>
    </source>
</evidence>
<reference evidence="3" key="1">
    <citation type="submission" date="2007-02" db="EMBL/GenBank/DDBJ databases">
        <title>Complete sequence of Mycobacterium sp. JLS.</title>
        <authorList>
            <consortium name="US DOE Joint Genome Institute"/>
            <person name="Copeland A."/>
            <person name="Lucas S."/>
            <person name="Lapidus A."/>
            <person name="Barry K."/>
            <person name="Detter J.C."/>
            <person name="Glavina del Rio T."/>
            <person name="Hammon N."/>
            <person name="Israni S."/>
            <person name="Dalin E."/>
            <person name="Tice H."/>
            <person name="Pitluck S."/>
            <person name="Chain P."/>
            <person name="Malfatti S."/>
            <person name="Shin M."/>
            <person name="Vergez L."/>
            <person name="Schmutz J."/>
            <person name="Larimer F."/>
            <person name="Land M."/>
            <person name="Hauser L."/>
            <person name="Kyrpides N."/>
            <person name="Mikhailova N."/>
            <person name="Miller C.D."/>
            <person name="Anderson A.J."/>
            <person name="Sims R.C."/>
            <person name="Richardson P."/>
        </authorList>
    </citation>
    <scope>NUCLEOTIDE SEQUENCE [LARGE SCALE GENOMIC DNA]</scope>
    <source>
        <strain evidence="3">JLS</strain>
    </source>
</reference>
<feature type="compositionally biased region" description="Low complexity" evidence="1">
    <location>
        <begin position="209"/>
        <end position="221"/>
    </location>
</feature>
<sequence length="258" mass="27534">MNPNGHADYLRQAEQHFSAGTPPNARPIGGTTSNAEHQNIALLPGEDSVFAGDFTPSPLLRHIKTGLVVTGERVIVRHPQYLLFVIRVGHTESSTPLRHVSSTTVGRQLSQRRVLSAAVAGFVGFTMLTSSFGMMGMGPLGPLLLLVAFGLLGFAAFQLWMARGLALIVTHSGGGALRVDVDKVEYPHMLEAESVIQQLLSTPTPAPAPRASSPISPSREAPAPPAQQPFATRTRPPAQPTPPAQYPRPVTPPSIWRG</sequence>
<keyword evidence="2" id="KW-0472">Membrane</keyword>
<gene>
    <name evidence="3" type="ordered locus">Mjls_0801</name>
</gene>
<feature type="transmembrane region" description="Helical" evidence="2">
    <location>
        <begin position="114"/>
        <end position="137"/>
    </location>
</feature>
<keyword evidence="2" id="KW-0812">Transmembrane</keyword>
<feature type="compositionally biased region" description="Pro residues" evidence="1">
    <location>
        <begin position="237"/>
        <end position="252"/>
    </location>
</feature>